<dbReference type="InterPro" id="IPR017850">
    <property type="entry name" value="Alkaline_phosphatase_core_sf"/>
</dbReference>
<evidence type="ECO:0000259" key="5">
    <source>
        <dbReference type="Pfam" id="PF00884"/>
    </source>
</evidence>
<feature type="domain" description="Sulfatase N-terminal" evidence="5">
    <location>
        <begin position="10"/>
        <end position="329"/>
    </location>
</feature>
<dbReference type="Proteomes" id="UP000617628">
    <property type="component" value="Unassembled WGS sequence"/>
</dbReference>
<gene>
    <name evidence="6" type="ORF">JIN87_22790</name>
</gene>
<dbReference type="AlphaFoldDB" id="A0A934RZX0"/>
<dbReference type="Gene3D" id="3.40.720.10">
    <property type="entry name" value="Alkaline Phosphatase, subunit A"/>
    <property type="match status" value="1"/>
</dbReference>
<comment type="caution">
    <text evidence="6">The sequence shown here is derived from an EMBL/GenBank/DDBJ whole genome shotgun (WGS) entry which is preliminary data.</text>
</comment>
<dbReference type="GO" id="GO:0046872">
    <property type="term" value="F:metal ion binding"/>
    <property type="evidence" value="ECO:0007669"/>
    <property type="project" value="UniProtKB-KW"/>
</dbReference>
<dbReference type="Gene3D" id="3.30.1120.10">
    <property type="match status" value="1"/>
</dbReference>
<dbReference type="RefSeq" id="WP_378924159.1">
    <property type="nucleotide sequence ID" value="NZ_JBHLTO010000008.1"/>
</dbReference>
<keyword evidence="3" id="KW-0378">Hydrolase</keyword>
<evidence type="ECO:0000256" key="2">
    <source>
        <dbReference type="ARBA" id="ARBA00022723"/>
    </source>
</evidence>
<dbReference type="PANTHER" id="PTHR42693:SF33">
    <property type="entry name" value="ARYLSULFATASE"/>
    <property type="match status" value="1"/>
</dbReference>
<evidence type="ECO:0000256" key="4">
    <source>
        <dbReference type="ARBA" id="ARBA00022837"/>
    </source>
</evidence>
<comment type="similarity">
    <text evidence="1">Belongs to the sulfatase family.</text>
</comment>
<organism evidence="6 7">
    <name type="scientific">Pelagicoccus mobilis</name>
    <dbReference type="NCBI Taxonomy" id="415221"/>
    <lineage>
        <taxon>Bacteria</taxon>
        <taxon>Pseudomonadati</taxon>
        <taxon>Verrucomicrobiota</taxon>
        <taxon>Opitutia</taxon>
        <taxon>Puniceicoccales</taxon>
        <taxon>Pelagicoccaceae</taxon>
        <taxon>Pelagicoccus</taxon>
    </lineage>
</organism>
<dbReference type="InterPro" id="IPR050738">
    <property type="entry name" value="Sulfatase"/>
</dbReference>
<evidence type="ECO:0000313" key="6">
    <source>
        <dbReference type="EMBL" id="MBK1879731.1"/>
    </source>
</evidence>
<evidence type="ECO:0000313" key="7">
    <source>
        <dbReference type="Proteomes" id="UP000617628"/>
    </source>
</evidence>
<name>A0A934RZX0_9BACT</name>
<dbReference type="SUPFAM" id="SSF53649">
    <property type="entry name" value="Alkaline phosphatase-like"/>
    <property type="match status" value="1"/>
</dbReference>
<dbReference type="InterPro" id="IPR000917">
    <property type="entry name" value="Sulfatase_N"/>
</dbReference>
<dbReference type="EMBL" id="JAENIL010000056">
    <property type="protein sequence ID" value="MBK1879731.1"/>
    <property type="molecule type" value="Genomic_DNA"/>
</dbReference>
<dbReference type="PROSITE" id="PS00149">
    <property type="entry name" value="SULFATASE_2"/>
    <property type="match status" value="1"/>
</dbReference>
<dbReference type="Pfam" id="PF00884">
    <property type="entry name" value="Sulfatase"/>
    <property type="match status" value="1"/>
</dbReference>
<dbReference type="InterPro" id="IPR024607">
    <property type="entry name" value="Sulfatase_CS"/>
</dbReference>
<accession>A0A934RZX0</accession>
<sequence>MSAKEENRLPNLVYIMVDDLGYGDLGCYGSTQHRTPVIDQLAAEGARLTDFYVSAVCTPTRTAFLTGRHPARERLFEVLWPTSEGGLDPSAVTIAEWLSEYGYKSHCIGKWHVGHMEEEQLPLGQGFDEWYGIPYPNDMGPGHPQEGFRNESWPPIPMYRGTEVVEAPIDNDLLTQQFTAEAVRFIAENHHRPFFLFLSHAMPHTILGASPDFKGRTENGLFGDSVEELDWGVGEVLRALRVFGLEENTLVVFVSDNGASMRPWKKVEGIEWGLGSNGELRSGKMYSFEGGIRVPAIYRWPGVIPEGQVIDTAVNILDTIPTFAEMAGIESLDSAIDGVSIGPVLRGESHDLDDRPIFVGSGRIDAVRKGKWKYMVSSEPTWKSDIEWEPLLFDLSQDIGEKQNLVSEKPEVAKEMKAILDAFQAEVDADYEARN</sequence>
<dbReference type="PROSITE" id="PS00523">
    <property type="entry name" value="SULFATASE_1"/>
    <property type="match status" value="1"/>
</dbReference>
<proteinExistence type="inferred from homology"/>
<keyword evidence="2" id="KW-0479">Metal-binding</keyword>
<keyword evidence="7" id="KW-1185">Reference proteome</keyword>
<dbReference type="CDD" id="cd16026">
    <property type="entry name" value="GALNS_like"/>
    <property type="match status" value="1"/>
</dbReference>
<reference evidence="6" key="1">
    <citation type="submission" date="2021-01" db="EMBL/GenBank/DDBJ databases">
        <title>Modified the classification status of verrucomicrobia.</title>
        <authorList>
            <person name="Feng X."/>
        </authorList>
    </citation>
    <scope>NUCLEOTIDE SEQUENCE</scope>
    <source>
        <strain evidence="6">KCTC 13126</strain>
    </source>
</reference>
<dbReference type="GO" id="GO:0004065">
    <property type="term" value="F:arylsulfatase activity"/>
    <property type="evidence" value="ECO:0007669"/>
    <property type="project" value="TreeGrafter"/>
</dbReference>
<keyword evidence="4" id="KW-0106">Calcium</keyword>
<evidence type="ECO:0000256" key="1">
    <source>
        <dbReference type="ARBA" id="ARBA00008779"/>
    </source>
</evidence>
<protein>
    <submittedName>
        <fullName evidence="6">Sulfatase</fullName>
    </submittedName>
</protein>
<evidence type="ECO:0000256" key="3">
    <source>
        <dbReference type="ARBA" id="ARBA00022801"/>
    </source>
</evidence>
<dbReference type="PANTHER" id="PTHR42693">
    <property type="entry name" value="ARYLSULFATASE FAMILY MEMBER"/>
    <property type="match status" value="1"/>
</dbReference>